<dbReference type="Gene3D" id="3.40.190.10">
    <property type="entry name" value="Periplasmic binding protein-like II"/>
    <property type="match status" value="1"/>
</dbReference>
<name>A0ABR7PWP1_9BURK</name>
<gene>
    <name evidence="1" type="ORF">F6X42_30165</name>
</gene>
<keyword evidence="2" id="KW-1185">Reference proteome</keyword>
<dbReference type="SUPFAM" id="SSF53850">
    <property type="entry name" value="Periplasmic binding protein-like II"/>
    <property type="match status" value="1"/>
</dbReference>
<sequence>MSGCATQRFHDRVRNPAVSSLRTSRVAGVILALQKSSVLSLFGSGRAQAAGPQTHEAIACMLPKGDAAMKTIVDRAIAKIERDGEGGKLYKTWFMSPIPPKGINLDMPMSDTMKAVFEHPNDRPMDD</sequence>
<reference evidence="1 2" key="1">
    <citation type="submission" date="2019-09" db="EMBL/GenBank/DDBJ databases">
        <title>Paraburkholderia podalyriae sp. nov., A South African Podalyria-associated rhizobium.</title>
        <authorList>
            <person name="Mavima L."/>
            <person name="Beukes C.W."/>
            <person name="Palmer M."/>
            <person name="De Meyer S.E."/>
            <person name="James E.K."/>
            <person name="Maluk M."/>
            <person name="Avontuur J.R."/>
            <person name="Chan W.Y."/>
            <person name="Venter S.N."/>
            <person name="Steenkamp E.T."/>
        </authorList>
    </citation>
    <scope>NUCLEOTIDE SEQUENCE [LARGE SCALE GENOMIC DNA]</scope>
    <source>
        <strain evidence="1 2">WC7.3b</strain>
    </source>
</reference>
<proteinExistence type="predicted"/>
<protein>
    <submittedName>
        <fullName evidence="1">Transporter substrate-binding domain-containing protein</fullName>
    </submittedName>
</protein>
<comment type="caution">
    <text evidence="1">The sequence shown here is derived from an EMBL/GenBank/DDBJ whole genome shotgun (WGS) entry which is preliminary data.</text>
</comment>
<dbReference type="Proteomes" id="UP000736373">
    <property type="component" value="Unassembled WGS sequence"/>
</dbReference>
<evidence type="ECO:0000313" key="2">
    <source>
        <dbReference type="Proteomes" id="UP000736373"/>
    </source>
</evidence>
<organism evidence="1 2">
    <name type="scientific">Paraburkholderia podalyriae</name>
    <dbReference type="NCBI Taxonomy" id="1938811"/>
    <lineage>
        <taxon>Bacteria</taxon>
        <taxon>Pseudomonadati</taxon>
        <taxon>Pseudomonadota</taxon>
        <taxon>Betaproteobacteria</taxon>
        <taxon>Burkholderiales</taxon>
        <taxon>Burkholderiaceae</taxon>
        <taxon>Paraburkholderia</taxon>
    </lineage>
</organism>
<evidence type="ECO:0000313" key="1">
    <source>
        <dbReference type="EMBL" id="MBC8750699.1"/>
    </source>
</evidence>
<dbReference type="EMBL" id="VZQQ01000037">
    <property type="protein sequence ID" value="MBC8750699.1"/>
    <property type="molecule type" value="Genomic_DNA"/>
</dbReference>
<accession>A0ABR7PWP1</accession>